<organism evidence="12 13">
    <name type="scientific">Kwoniella shandongensis</name>
    <dbReference type="NCBI Taxonomy" id="1734106"/>
    <lineage>
        <taxon>Eukaryota</taxon>
        <taxon>Fungi</taxon>
        <taxon>Dikarya</taxon>
        <taxon>Basidiomycota</taxon>
        <taxon>Agaricomycotina</taxon>
        <taxon>Tremellomycetes</taxon>
        <taxon>Tremellales</taxon>
        <taxon>Cryptococcaceae</taxon>
        <taxon>Kwoniella</taxon>
    </lineage>
</organism>
<evidence type="ECO:0000256" key="10">
    <source>
        <dbReference type="ARBA" id="ARBA00048752"/>
    </source>
</evidence>
<dbReference type="PANTHER" id="PTHR10882:SF0">
    <property type="entry name" value="DIPHTHINE METHYL ESTER SYNTHASE"/>
    <property type="match status" value="1"/>
</dbReference>
<keyword evidence="6" id="KW-0489">Methyltransferase</keyword>
<evidence type="ECO:0000256" key="9">
    <source>
        <dbReference type="ARBA" id="ARBA00035662"/>
    </source>
</evidence>
<evidence type="ECO:0000256" key="7">
    <source>
        <dbReference type="ARBA" id="ARBA00022679"/>
    </source>
</evidence>
<dbReference type="EMBL" id="CP144060">
    <property type="protein sequence ID" value="WWD21082.1"/>
    <property type="molecule type" value="Genomic_DNA"/>
</dbReference>
<keyword evidence="7" id="KW-0808">Transferase</keyword>
<comment type="similarity">
    <text evidence="9">In the N-terminal section; belongs to the precorrin methyltransferase family.</text>
</comment>
<dbReference type="AlphaFoldDB" id="A0AAJ8LNG2"/>
<dbReference type="InterPro" id="IPR035996">
    <property type="entry name" value="4pyrrol_Methylase_sf"/>
</dbReference>
<feature type="domain" description="Tetrapyrrole methylase" evidence="11">
    <location>
        <begin position="1"/>
        <end position="166"/>
    </location>
</feature>
<dbReference type="CDD" id="cd11647">
    <property type="entry name" value="DHP5_DphB"/>
    <property type="match status" value="1"/>
</dbReference>
<dbReference type="InterPro" id="IPR004551">
    <property type="entry name" value="Dphthn_synthase"/>
</dbReference>
<dbReference type="GO" id="GO:0141133">
    <property type="term" value="F:diphthine methyl ester synthase activity"/>
    <property type="evidence" value="ECO:0007669"/>
    <property type="project" value="UniProtKB-EC"/>
</dbReference>
<dbReference type="Gene3D" id="3.30.950.10">
    <property type="entry name" value="Methyltransferase, Cobalt-precorrin-4 Transmethylase, Domain 2"/>
    <property type="match status" value="1"/>
</dbReference>
<dbReference type="FunFam" id="3.40.1010.10:FF:000004">
    <property type="entry name" value="Putative diphthine synthase"/>
    <property type="match status" value="1"/>
</dbReference>
<evidence type="ECO:0000313" key="12">
    <source>
        <dbReference type="EMBL" id="WWD21082.1"/>
    </source>
</evidence>
<dbReference type="InterPro" id="IPR000878">
    <property type="entry name" value="4pyrrol_Mease"/>
</dbReference>
<dbReference type="RefSeq" id="XP_031862315.2">
    <property type="nucleotide sequence ID" value="XM_032003457.2"/>
</dbReference>
<comment type="similarity">
    <text evidence="3">Belongs to the diphthine synthase family.</text>
</comment>
<dbReference type="Pfam" id="PF00590">
    <property type="entry name" value="TP_methylase"/>
    <property type="match status" value="1"/>
</dbReference>
<reference evidence="12" key="1">
    <citation type="submission" date="2017-08" db="EMBL/GenBank/DDBJ databases">
        <authorList>
            <person name="Cuomo C."/>
            <person name="Billmyre B."/>
            <person name="Heitman J."/>
        </authorList>
    </citation>
    <scope>NUCLEOTIDE SEQUENCE</scope>
    <source>
        <strain evidence="12">CBS 12478</strain>
    </source>
</reference>
<sequence length="177" mass="19951">MFYVIGLGLSDEKDITVKGLEAVKRCERVYLESYTSILMVEKEKLEAFYGRQVITATRELVELEADEILRDADKVDVAFLVVGDPLGATTHSDLLLRATSLSIPTSVIHNASILTALGSTGLQMYSFGQTLSLVFFTETWRPDSWYDRLEENLKVGMHTLVLLDIKVREQSEENMAR</sequence>
<dbReference type="EC" id="2.1.1.314" evidence="4"/>
<dbReference type="GeneID" id="43587580"/>
<accession>A0AAJ8LNG2</accession>
<comment type="function">
    <text evidence="1">S-adenosyl-L-methionine-dependent methyltransferase that catalyzes four methylations of the modified target histidine residue in translation elongation factor 2 (EF-2), to form an intermediate called diphthine methyl ester. The four successive methylation reactions represent the second step of diphthamide biosynthesis.</text>
</comment>
<evidence type="ECO:0000259" key="11">
    <source>
        <dbReference type="Pfam" id="PF00590"/>
    </source>
</evidence>
<dbReference type="NCBIfam" id="TIGR00522">
    <property type="entry name" value="dph5"/>
    <property type="match status" value="1"/>
</dbReference>
<dbReference type="Gene3D" id="3.40.1010.10">
    <property type="entry name" value="Cobalt-precorrin-4 Transmethylase, Domain 1"/>
    <property type="match status" value="1"/>
</dbReference>
<evidence type="ECO:0000256" key="1">
    <source>
        <dbReference type="ARBA" id="ARBA00004006"/>
    </source>
</evidence>
<dbReference type="GO" id="GO:0017183">
    <property type="term" value="P:protein histidyl modification to diphthamide"/>
    <property type="evidence" value="ECO:0007669"/>
    <property type="project" value="InterPro"/>
</dbReference>
<dbReference type="PANTHER" id="PTHR10882">
    <property type="entry name" value="DIPHTHINE SYNTHASE"/>
    <property type="match status" value="1"/>
</dbReference>
<dbReference type="GO" id="GO:0032259">
    <property type="term" value="P:methylation"/>
    <property type="evidence" value="ECO:0007669"/>
    <property type="project" value="UniProtKB-KW"/>
</dbReference>
<gene>
    <name evidence="12" type="ORF">CI109_105563</name>
</gene>
<keyword evidence="8" id="KW-0949">S-adenosyl-L-methionine</keyword>
<dbReference type="InterPro" id="IPR014776">
    <property type="entry name" value="4pyrrole_Mease_sub2"/>
</dbReference>
<dbReference type="SUPFAM" id="SSF53790">
    <property type="entry name" value="Tetrapyrrole methylase"/>
    <property type="match status" value="1"/>
</dbReference>
<comment type="catalytic activity">
    <reaction evidence="10">
        <text>2-[(3S)-amino-3-carboxypropyl]-L-histidyl-[translation elongation factor 2] + 4 S-adenosyl-L-methionine = diphthine methyl ester-[translation elongation factor 2] + 4 S-adenosyl-L-homocysteine + 3 H(+)</text>
        <dbReference type="Rhea" id="RHEA:42652"/>
        <dbReference type="Rhea" id="RHEA-COMP:9749"/>
        <dbReference type="Rhea" id="RHEA-COMP:10173"/>
        <dbReference type="ChEBI" id="CHEBI:15378"/>
        <dbReference type="ChEBI" id="CHEBI:57856"/>
        <dbReference type="ChEBI" id="CHEBI:59789"/>
        <dbReference type="ChEBI" id="CHEBI:73995"/>
        <dbReference type="ChEBI" id="CHEBI:79005"/>
        <dbReference type="EC" id="2.1.1.314"/>
    </reaction>
</comment>
<dbReference type="Proteomes" id="UP000322225">
    <property type="component" value="Chromosome 10"/>
</dbReference>
<dbReference type="KEGG" id="ksn:43587580"/>
<reference evidence="12" key="2">
    <citation type="submission" date="2024-01" db="EMBL/GenBank/DDBJ databases">
        <title>Comparative genomics of Cryptococcus and Kwoniella reveals pathogenesis evolution and contrasting modes of karyotype evolution via chromosome fusion or intercentromeric recombination.</title>
        <authorList>
            <person name="Coelho M.A."/>
            <person name="David-Palma M."/>
            <person name="Shea T."/>
            <person name="Bowers K."/>
            <person name="McGinley-Smith S."/>
            <person name="Mohammad A.W."/>
            <person name="Gnirke A."/>
            <person name="Yurkov A.M."/>
            <person name="Nowrousian M."/>
            <person name="Sun S."/>
            <person name="Cuomo C.A."/>
            <person name="Heitman J."/>
        </authorList>
    </citation>
    <scope>NUCLEOTIDE SEQUENCE</scope>
    <source>
        <strain evidence="12">CBS 12478</strain>
    </source>
</reference>
<name>A0AAJ8LNG2_9TREE</name>
<keyword evidence="13" id="KW-1185">Reference proteome</keyword>
<proteinExistence type="inferred from homology"/>
<evidence type="ECO:0000256" key="2">
    <source>
        <dbReference type="ARBA" id="ARBA00005156"/>
    </source>
</evidence>
<protein>
    <recommendedName>
        <fullName evidence="4">diphthine methyl ester synthase</fullName>
        <ecNumber evidence="4">2.1.1.314</ecNumber>
    </recommendedName>
</protein>
<evidence type="ECO:0000256" key="6">
    <source>
        <dbReference type="ARBA" id="ARBA00022603"/>
    </source>
</evidence>
<comment type="pathway">
    <text evidence="2">Protein modification; peptidyl-diphthamide biosynthesis.</text>
</comment>
<evidence type="ECO:0000256" key="4">
    <source>
        <dbReference type="ARBA" id="ARBA00011927"/>
    </source>
</evidence>
<evidence type="ECO:0000313" key="13">
    <source>
        <dbReference type="Proteomes" id="UP000322225"/>
    </source>
</evidence>
<dbReference type="InterPro" id="IPR014777">
    <property type="entry name" value="4pyrrole_Mease_sub1"/>
</dbReference>
<evidence type="ECO:0000256" key="5">
    <source>
        <dbReference type="ARBA" id="ARBA00022481"/>
    </source>
</evidence>
<evidence type="ECO:0000256" key="8">
    <source>
        <dbReference type="ARBA" id="ARBA00022691"/>
    </source>
</evidence>
<evidence type="ECO:0000256" key="3">
    <source>
        <dbReference type="ARBA" id="ARBA00006729"/>
    </source>
</evidence>
<keyword evidence="5" id="KW-0488">Methylation</keyword>